<dbReference type="GO" id="GO:0016020">
    <property type="term" value="C:membrane"/>
    <property type="evidence" value="ECO:0007669"/>
    <property type="project" value="UniProtKB-SubCell"/>
</dbReference>
<feature type="transmembrane region" description="Helical" evidence="6">
    <location>
        <begin position="711"/>
        <end position="735"/>
    </location>
</feature>
<dbReference type="InterPro" id="IPR050320">
    <property type="entry name" value="N5-glutamine_MTase"/>
</dbReference>
<evidence type="ECO:0000256" key="5">
    <source>
        <dbReference type="PROSITE-ProRule" id="PRU00182"/>
    </source>
</evidence>
<keyword evidence="2" id="KW-0489">Methyltransferase</keyword>
<evidence type="ECO:0000256" key="2">
    <source>
        <dbReference type="ARBA" id="ARBA00022603"/>
    </source>
</evidence>
<evidence type="ECO:0000256" key="3">
    <source>
        <dbReference type="ARBA" id="ARBA00022679"/>
    </source>
</evidence>
<feature type="transmembrane region" description="Helical" evidence="6">
    <location>
        <begin position="619"/>
        <end position="641"/>
    </location>
</feature>
<dbReference type="CDD" id="cd00165">
    <property type="entry name" value="S4"/>
    <property type="match status" value="1"/>
</dbReference>
<gene>
    <name evidence="7" type="ORF">CcCBS67573_g04915</name>
</gene>
<dbReference type="SUPFAM" id="SSF55174">
    <property type="entry name" value="Alpha-L RNA-binding motif"/>
    <property type="match status" value="1"/>
</dbReference>
<dbReference type="GO" id="GO:0032259">
    <property type="term" value="P:methylation"/>
    <property type="evidence" value="ECO:0007669"/>
    <property type="project" value="UniProtKB-KW"/>
</dbReference>
<feature type="transmembrane region" description="Helical" evidence="6">
    <location>
        <begin position="907"/>
        <end position="925"/>
    </location>
</feature>
<dbReference type="Proteomes" id="UP000320333">
    <property type="component" value="Unassembled WGS sequence"/>
</dbReference>
<feature type="transmembrane region" description="Helical" evidence="6">
    <location>
        <begin position="1001"/>
        <end position="1020"/>
    </location>
</feature>
<evidence type="ECO:0000313" key="7">
    <source>
        <dbReference type="EMBL" id="TPX73814.1"/>
    </source>
</evidence>
<feature type="transmembrane region" description="Helical" evidence="6">
    <location>
        <begin position="778"/>
        <end position="797"/>
    </location>
</feature>
<dbReference type="InterPro" id="IPR002052">
    <property type="entry name" value="DNA_methylase_N6_adenine_CS"/>
</dbReference>
<dbReference type="Gene3D" id="3.30.2350.10">
    <property type="entry name" value="Pseudouridine synthase"/>
    <property type="match status" value="1"/>
</dbReference>
<dbReference type="GO" id="GO:0009982">
    <property type="term" value="F:pseudouridine synthase activity"/>
    <property type="evidence" value="ECO:0007669"/>
    <property type="project" value="InterPro"/>
</dbReference>
<dbReference type="Gene3D" id="3.40.50.150">
    <property type="entry name" value="Vaccinia Virus protein VP39"/>
    <property type="match status" value="1"/>
</dbReference>
<dbReference type="InterPro" id="IPR029063">
    <property type="entry name" value="SAM-dependent_MTases_sf"/>
</dbReference>
<dbReference type="PROSITE" id="PS00092">
    <property type="entry name" value="N6_MTASE"/>
    <property type="match status" value="1"/>
</dbReference>
<feature type="transmembrane region" description="Helical" evidence="6">
    <location>
        <begin position="931"/>
        <end position="949"/>
    </location>
</feature>
<dbReference type="EMBL" id="QEAP01000163">
    <property type="protein sequence ID" value="TPX73814.1"/>
    <property type="molecule type" value="Genomic_DNA"/>
</dbReference>
<dbReference type="GO" id="GO:0003723">
    <property type="term" value="F:RNA binding"/>
    <property type="evidence" value="ECO:0007669"/>
    <property type="project" value="UniProtKB-KW"/>
</dbReference>
<keyword evidence="8" id="KW-1185">Reference proteome</keyword>
<feature type="transmembrane region" description="Helical" evidence="6">
    <location>
        <begin position="647"/>
        <end position="667"/>
    </location>
</feature>
<organism evidence="7 8">
    <name type="scientific">Chytriomyces confervae</name>
    <dbReference type="NCBI Taxonomy" id="246404"/>
    <lineage>
        <taxon>Eukaryota</taxon>
        <taxon>Fungi</taxon>
        <taxon>Fungi incertae sedis</taxon>
        <taxon>Chytridiomycota</taxon>
        <taxon>Chytridiomycota incertae sedis</taxon>
        <taxon>Chytridiomycetes</taxon>
        <taxon>Chytridiales</taxon>
        <taxon>Chytriomycetaceae</taxon>
        <taxon>Chytriomyces</taxon>
    </lineage>
</organism>
<feature type="transmembrane region" description="Helical" evidence="6">
    <location>
        <begin position="679"/>
        <end position="699"/>
    </location>
</feature>
<protein>
    <submittedName>
        <fullName evidence="7">Uncharacterized protein</fullName>
    </submittedName>
</protein>
<comment type="subcellular location">
    <subcellularLocation>
        <location evidence="1">Membrane</location>
        <topology evidence="1">Multi-pass membrane protein</topology>
    </subcellularLocation>
</comment>
<dbReference type="SUPFAM" id="SSF55120">
    <property type="entry name" value="Pseudouridine synthase"/>
    <property type="match status" value="1"/>
</dbReference>
<dbReference type="InterPro" id="IPR020103">
    <property type="entry name" value="PsdUridine_synth_cat_dom_sf"/>
</dbReference>
<dbReference type="CDD" id="cd02440">
    <property type="entry name" value="AdoMet_MTases"/>
    <property type="match status" value="1"/>
</dbReference>
<dbReference type="Gene3D" id="3.10.290.10">
    <property type="entry name" value="RNA-binding S4 domain"/>
    <property type="match status" value="1"/>
</dbReference>
<keyword evidence="6" id="KW-1133">Transmembrane helix</keyword>
<comment type="caution">
    <text evidence="7">The sequence shown here is derived from an EMBL/GenBank/DDBJ whole genome shotgun (WGS) entry which is preliminary data.</text>
</comment>
<name>A0A507FC84_9FUNG</name>
<dbReference type="InterPro" id="IPR036986">
    <property type="entry name" value="S4_RNA-bd_sf"/>
</dbReference>
<keyword evidence="5" id="KW-0694">RNA-binding</keyword>
<feature type="transmembrane region" description="Helical" evidence="6">
    <location>
        <begin position="747"/>
        <end position="772"/>
    </location>
</feature>
<feature type="transmembrane region" description="Helical" evidence="6">
    <location>
        <begin position="840"/>
        <end position="856"/>
    </location>
</feature>
<evidence type="ECO:0000256" key="1">
    <source>
        <dbReference type="ARBA" id="ARBA00004141"/>
    </source>
</evidence>
<dbReference type="NCBIfam" id="TIGR00536">
    <property type="entry name" value="hemK_fam"/>
    <property type="match status" value="1"/>
</dbReference>
<proteinExistence type="predicted"/>
<feature type="transmembrane region" description="Helical" evidence="6">
    <location>
        <begin position="970"/>
        <end position="989"/>
    </location>
</feature>
<keyword evidence="6" id="KW-0472">Membrane</keyword>
<evidence type="ECO:0000256" key="4">
    <source>
        <dbReference type="ARBA" id="ARBA00022691"/>
    </source>
</evidence>
<dbReference type="InterPro" id="IPR011701">
    <property type="entry name" value="MFS"/>
</dbReference>
<dbReference type="PANTHER" id="PTHR18895">
    <property type="entry name" value="HEMK METHYLTRANSFERASE"/>
    <property type="match status" value="1"/>
</dbReference>
<reference evidence="7 8" key="1">
    <citation type="journal article" date="2019" name="Sci. Rep.">
        <title>Comparative genomics of chytrid fungi reveal insights into the obligate biotrophic and pathogenic lifestyle of Synchytrium endobioticum.</title>
        <authorList>
            <person name="van de Vossenberg B.T.L.H."/>
            <person name="Warris S."/>
            <person name="Nguyen H.D.T."/>
            <person name="van Gent-Pelzer M.P.E."/>
            <person name="Joly D.L."/>
            <person name="van de Geest H.C."/>
            <person name="Bonants P.J.M."/>
            <person name="Smith D.S."/>
            <person name="Levesque C.A."/>
            <person name="van der Lee T.A.J."/>
        </authorList>
    </citation>
    <scope>NUCLEOTIDE SEQUENCE [LARGE SCALE GENOMIC DNA]</scope>
    <source>
        <strain evidence="7 8">CBS 675.73</strain>
    </source>
</reference>
<dbReference type="InterPro" id="IPR036259">
    <property type="entry name" value="MFS_trans_sf"/>
</dbReference>
<dbReference type="STRING" id="246404.A0A507FC84"/>
<keyword evidence="3" id="KW-0808">Transferase</keyword>
<dbReference type="PANTHER" id="PTHR18895:SF74">
    <property type="entry name" value="MTRF1L RELEASE FACTOR GLUTAMINE METHYLTRANSFERASE"/>
    <property type="match status" value="1"/>
</dbReference>
<dbReference type="GO" id="GO:0008276">
    <property type="term" value="F:protein methyltransferase activity"/>
    <property type="evidence" value="ECO:0007669"/>
    <property type="project" value="InterPro"/>
</dbReference>
<keyword evidence="6" id="KW-0812">Transmembrane</keyword>
<dbReference type="InterPro" id="IPR004556">
    <property type="entry name" value="HemK-like"/>
</dbReference>
<dbReference type="GO" id="GO:0001522">
    <property type="term" value="P:pseudouridine synthesis"/>
    <property type="evidence" value="ECO:0007669"/>
    <property type="project" value="InterPro"/>
</dbReference>
<dbReference type="OrthoDB" id="269872at2759"/>
<dbReference type="Gene3D" id="1.20.1250.20">
    <property type="entry name" value="MFS general substrate transporter like domains"/>
    <property type="match status" value="1"/>
</dbReference>
<dbReference type="GO" id="GO:0022857">
    <property type="term" value="F:transmembrane transporter activity"/>
    <property type="evidence" value="ECO:0007669"/>
    <property type="project" value="InterPro"/>
</dbReference>
<dbReference type="PROSITE" id="PS50889">
    <property type="entry name" value="S4"/>
    <property type="match status" value="1"/>
</dbReference>
<dbReference type="Pfam" id="PF07690">
    <property type="entry name" value="MFS_1"/>
    <property type="match status" value="1"/>
</dbReference>
<dbReference type="SUPFAM" id="SSF53335">
    <property type="entry name" value="S-adenosyl-L-methionine-dependent methyltransferases"/>
    <property type="match status" value="1"/>
</dbReference>
<evidence type="ECO:0000256" key="6">
    <source>
        <dbReference type="SAM" id="Phobius"/>
    </source>
</evidence>
<dbReference type="SUPFAM" id="SSF103473">
    <property type="entry name" value="MFS general substrate transporter"/>
    <property type="match status" value="1"/>
</dbReference>
<evidence type="ECO:0000313" key="8">
    <source>
        <dbReference type="Proteomes" id="UP000320333"/>
    </source>
</evidence>
<keyword evidence="4" id="KW-0949">S-adenosyl-L-methionine</keyword>
<sequence>MDNQTTSLVDKDPSSDTHKCVESPQKLEKFVRSSFPVQCPTIKEAQLAIKNGSVFVNAAKVTKPMHKLVKGDLVQFKRDSKAKQASKSARRKLGESLGIRVHFENEHVLVLWKPSGVPVRLDGLDVEQGSGNTAGGKVSLESLASEFSNGFALAGAASRSFKCIPGLKESVSGLSICCKTDDLVDRISSLIRDGLVDETWTVLCQGHAGKLRGLKPGETFTIDDPIDGHPASSMCTFLNASRSRNYTSGFISTILVSAIPSDGPPHPDQIARHFEKSGHPIVSDYIALTGLDFELQETSSQEVSVSVSLPKTFSNFLQREQSSWDEKRKADLQVLKTHGIQDAETQLDEGVPVAYISGKKDFHGTSFFVSPAVMIPKIGTEVLVKSVLSAVKARPTKKAMPFHTLDLGTGSGCILLSILKHCPLMHGLGVDISPDAVAIANQNSAAVLSNNQERATFGIASFNNVHSYLDDSYSLAIAAKVGSRSEKFAFDFIVTNPPYLPKKLWDSDRMYAQQKHEPYIAVVSGDDGMEAYRQIKVGLDLAQAWMKKGTLLFVEVNNGELAAAVRGVFETEGSKGWDFLKCEIDGKGLDRTQQSMDLSEQTPLLPNIRARKYHRMWDLLFVTVAFFVIYSARSIVLSLASSVLPHSVAFAALGTLHLSLSFFYLFAASAISDRVGSQCGMFLGSILSVSFNIGIITALNFNGNELLQTMILVPAAFLSGLGVSLMWASHGVYFYRCSPPERLSKNTGVFFALFGSSGIVGPMASSLLIQLGMDIGNVFKAVTAVACTAPVILFYIWKFRPEPSNPYSPVQSEVQSRQQNPLRGIPKVLKTAHLMVSPKMLLLVPMFLVLAANSAFDSGSLPLFLQSEDVSSDLQAKLLLRAIQGAVDMVTSFSAGKLTRMFGTRSMVAAVFGVQLLLQSALFWGHPVNRFAVLAFAAMCIGLCDGILVNQSQILVGTSFPSSCTSQAYAGYKCHLSLGGSIILYSSALMLDNQGFPNMSIWSPLYLAISLAAVFGVYNVPVKSSEPLDTPEARASDA</sequence>
<accession>A0A507FC84</accession>
<dbReference type="AlphaFoldDB" id="A0A507FC84"/>